<keyword evidence="3" id="KW-1185">Reference proteome</keyword>
<name>A0ABW2JVB0_9ACTN</name>
<protein>
    <submittedName>
        <fullName evidence="2">VOC family protein</fullName>
    </submittedName>
</protein>
<dbReference type="InterPro" id="IPR037523">
    <property type="entry name" value="VOC_core"/>
</dbReference>
<dbReference type="Proteomes" id="UP001596523">
    <property type="component" value="Unassembled WGS sequence"/>
</dbReference>
<dbReference type="Pfam" id="PF00903">
    <property type="entry name" value="Glyoxalase"/>
    <property type="match status" value="2"/>
</dbReference>
<dbReference type="Gene3D" id="3.10.180.10">
    <property type="entry name" value="2,3-Dihydroxybiphenyl 1,2-Dioxygenase, domain 1"/>
    <property type="match status" value="2"/>
</dbReference>
<dbReference type="SUPFAM" id="SSF54593">
    <property type="entry name" value="Glyoxalase/Bleomycin resistance protein/Dihydroxybiphenyl dioxygenase"/>
    <property type="match status" value="2"/>
</dbReference>
<feature type="domain" description="VOC" evidence="1">
    <location>
        <begin position="137"/>
        <end position="252"/>
    </location>
</feature>
<dbReference type="RefSeq" id="WP_381838689.1">
    <property type="nucleotide sequence ID" value="NZ_JBHTCF010000023.1"/>
</dbReference>
<gene>
    <name evidence="2" type="ORF">ACFQVC_36015</name>
</gene>
<organism evidence="2 3">
    <name type="scientific">Streptomyces monticola</name>
    <dbReference type="NCBI Taxonomy" id="2666263"/>
    <lineage>
        <taxon>Bacteria</taxon>
        <taxon>Bacillati</taxon>
        <taxon>Actinomycetota</taxon>
        <taxon>Actinomycetes</taxon>
        <taxon>Kitasatosporales</taxon>
        <taxon>Streptomycetaceae</taxon>
        <taxon>Streptomyces</taxon>
    </lineage>
</organism>
<sequence length="267" mass="28133">MTAYPEGAPCWADAMFPDVGAAKDFYGELLGWTFTEGAPEFGGYTQAYSDGKAVAAVVPRPPDMAGQPPAWNLYLASPDAAATAERIRSAGGTLVMEPMEVGPFGTMAAAQDPGGVYFSVWQPGGHAGFEKTGEPGAFCWAEVTTRDADKADAFFPAVFPYEVKKMADDAIDFHVWELGGEPLLGRLKMGPDFPAEVPPHVNVYFAVEDCDAAVATVQRLGGSLLFGPMTSPFGRFATVTDPQGAALSVIDLSTTEGEMPEMGADVA</sequence>
<dbReference type="InterPro" id="IPR052164">
    <property type="entry name" value="Anthracycline_SecMetBiosynth"/>
</dbReference>
<feature type="domain" description="VOC" evidence="1">
    <location>
        <begin position="8"/>
        <end position="123"/>
    </location>
</feature>
<accession>A0ABW2JVB0</accession>
<dbReference type="CDD" id="cd07247">
    <property type="entry name" value="SgaA_N_like"/>
    <property type="match status" value="2"/>
</dbReference>
<proteinExistence type="predicted"/>
<comment type="caution">
    <text evidence="2">The sequence shown here is derived from an EMBL/GenBank/DDBJ whole genome shotgun (WGS) entry which is preliminary data.</text>
</comment>
<evidence type="ECO:0000313" key="3">
    <source>
        <dbReference type="Proteomes" id="UP001596523"/>
    </source>
</evidence>
<dbReference type="PANTHER" id="PTHR33993:SF10">
    <property type="entry name" value="CONSERVED PROTEIN"/>
    <property type="match status" value="1"/>
</dbReference>
<evidence type="ECO:0000259" key="1">
    <source>
        <dbReference type="PROSITE" id="PS51819"/>
    </source>
</evidence>
<dbReference type="PANTHER" id="PTHR33993">
    <property type="entry name" value="GLYOXALASE-RELATED"/>
    <property type="match status" value="1"/>
</dbReference>
<evidence type="ECO:0000313" key="2">
    <source>
        <dbReference type="EMBL" id="MFC7309606.1"/>
    </source>
</evidence>
<dbReference type="EMBL" id="JBHTCF010000023">
    <property type="protein sequence ID" value="MFC7309606.1"/>
    <property type="molecule type" value="Genomic_DNA"/>
</dbReference>
<dbReference type="PROSITE" id="PS51819">
    <property type="entry name" value="VOC"/>
    <property type="match status" value="2"/>
</dbReference>
<dbReference type="InterPro" id="IPR004360">
    <property type="entry name" value="Glyas_Fos-R_dOase_dom"/>
</dbReference>
<dbReference type="InterPro" id="IPR029068">
    <property type="entry name" value="Glyas_Bleomycin-R_OHBP_Dase"/>
</dbReference>
<reference evidence="3" key="1">
    <citation type="journal article" date="2019" name="Int. J. Syst. Evol. Microbiol.">
        <title>The Global Catalogue of Microorganisms (GCM) 10K type strain sequencing project: providing services to taxonomists for standard genome sequencing and annotation.</title>
        <authorList>
            <consortium name="The Broad Institute Genomics Platform"/>
            <consortium name="The Broad Institute Genome Sequencing Center for Infectious Disease"/>
            <person name="Wu L."/>
            <person name="Ma J."/>
        </authorList>
    </citation>
    <scope>NUCLEOTIDE SEQUENCE [LARGE SCALE GENOMIC DNA]</scope>
    <source>
        <strain evidence="3">SYNS20</strain>
    </source>
</reference>